<evidence type="ECO:0000313" key="10">
    <source>
        <dbReference type="Proteomes" id="UP000186156"/>
    </source>
</evidence>
<dbReference type="PROSITE" id="PS50885">
    <property type="entry name" value="HAMP"/>
    <property type="match status" value="1"/>
</dbReference>
<evidence type="ECO:0000313" key="9">
    <source>
        <dbReference type="EMBL" id="SIT13163.1"/>
    </source>
</evidence>
<dbReference type="RefSeq" id="WP_234969844.1">
    <property type="nucleotide sequence ID" value="NZ_FTOO01000016.1"/>
</dbReference>
<reference evidence="10" key="1">
    <citation type="submission" date="2017-01" db="EMBL/GenBank/DDBJ databases">
        <authorList>
            <person name="Varghese N."/>
            <person name="Submissions S."/>
        </authorList>
    </citation>
    <scope>NUCLEOTIDE SEQUENCE [LARGE SCALE GENOMIC DNA]</scope>
    <source>
        <strain evidence="10">DSM 16176</strain>
    </source>
</reference>
<proteinExistence type="inferred from homology"/>
<evidence type="ECO:0000259" key="8">
    <source>
        <dbReference type="PROSITE" id="PS50885"/>
    </source>
</evidence>
<keyword evidence="3" id="KW-0472">Membrane</keyword>
<evidence type="ECO:0000256" key="5">
    <source>
        <dbReference type="ARBA" id="ARBA00029447"/>
    </source>
</evidence>
<keyword evidence="2" id="KW-1003">Cell membrane</keyword>
<dbReference type="STRING" id="252246.SAMN05421799_11638"/>
<dbReference type="AlphaFoldDB" id="A0A1N7PR83"/>
<evidence type="ECO:0000256" key="6">
    <source>
        <dbReference type="PROSITE-ProRule" id="PRU00284"/>
    </source>
</evidence>
<evidence type="ECO:0000256" key="4">
    <source>
        <dbReference type="ARBA" id="ARBA00023224"/>
    </source>
</evidence>
<dbReference type="PROSITE" id="PS50111">
    <property type="entry name" value="CHEMOTAXIS_TRANSDUC_2"/>
    <property type="match status" value="1"/>
</dbReference>
<feature type="domain" description="Methyl-accepting transducer" evidence="7">
    <location>
        <begin position="250"/>
        <end position="521"/>
    </location>
</feature>
<comment type="similarity">
    <text evidence="5">Belongs to the methyl-accepting chemotaxis (MCP) protein family.</text>
</comment>
<organism evidence="9 10">
    <name type="scientific">Alicyclobacillus vulcanalis</name>
    <dbReference type="NCBI Taxonomy" id="252246"/>
    <lineage>
        <taxon>Bacteria</taxon>
        <taxon>Bacillati</taxon>
        <taxon>Bacillota</taxon>
        <taxon>Bacilli</taxon>
        <taxon>Bacillales</taxon>
        <taxon>Alicyclobacillaceae</taxon>
        <taxon>Alicyclobacillus</taxon>
    </lineage>
</organism>
<dbReference type="InterPro" id="IPR004089">
    <property type="entry name" value="MCPsignal_dom"/>
</dbReference>
<feature type="domain" description="HAMP" evidence="8">
    <location>
        <begin position="192"/>
        <end position="231"/>
    </location>
</feature>
<comment type="subcellular location">
    <subcellularLocation>
        <location evidence="1">Cell membrane</location>
    </subcellularLocation>
</comment>
<dbReference type="Pfam" id="PF00015">
    <property type="entry name" value="MCPsignal"/>
    <property type="match status" value="1"/>
</dbReference>
<keyword evidence="4 6" id="KW-0807">Transducer</keyword>
<dbReference type="Proteomes" id="UP000186156">
    <property type="component" value="Unassembled WGS sequence"/>
</dbReference>
<gene>
    <name evidence="9" type="ORF">SAMN05421799_11638</name>
</gene>
<dbReference type="GO" id="GO:0007165">
    <property type="term" value="P:signal transduction"/>
    <property type="evidence" value="ECO:0007669"/>
    <property type="project" value="UniProtKB-KW"/>
</dbReference>
<evidence type="ECO:0000256" key="3">
    <source>
        <dbReference type="ARBA" id="ARBA00023136"/>
    </source>
</evidence>
<dbReference type="InterPro" id="IPR003660">
    <property type="entry name" value="HAMP_dom"/>
</dbReference>
<evidence type="ECO:0000256" key="2">
    <source>
        <dbReference type="ARBA" id="ARBA00022475"/>
    </source>
</evidence>
<dbReference type="CDD" id="cd06225">
    <property type="entry name" value="HAMP"/>
    <property type="match status" value="1"/>
</dbReference>
<accession>A0A1N7PR83</accession>
<dbReference type="PANTHER" id="PTHR32089:SF112">
    <property type="entry name" value="LYSOZYME-LIKE PROTEIN-RELATED"/>
    <property type="match status" value="1"/>
</dbReference>
<dbReference type="PANTHER" id="PTHR32089">
    <property type="entry name" value="METHYL-ACCEPTING CHEMOTAXIS PROTEIN MCPB"/>
    <property type="match status" value="1"/>
</dbReference>
<dbReference type="SMART" id="SM00283">
    <property type="entry name" value="MA"/>
    <property type="match status" value="1"/>
</dbReference>
<evidence type="ECO:0000259" key="7">
    <source>
        <dbReference type="PROSITE" id="PS50111"/>
    </source>
</evidence>
<dbReference type="GO" id="GO:0005886">
    <property type="term" value="C:plasma membrane"/>
    <property type="evidence" value="ECO:0007669"/>
    <property type="project" value="UniProtKB-SubCell"/>
</dbReference>
<name>A0A1N7PR83_9BACL</name>
<dbReference type="EMBL" id="FTOO01000016">
    <property type="protein sequence ID" value="SIT13163.1"/>
    <property type="molecule type" value="Genomic_DNA"/>
</dbReference>
<protein>
    <submittedName>
        <fullName evidence="9">Methyl-accepting chemotaxis protein</fullName>
    </submittedName>
</protein>
<dbReference type="Gene3D" id="1.10.287.950">
    <property type="entry name" value="Methyl-accepting chemotaxis protein"/>
    <property type="match status" value="1"/>
</dbReference>
<evidence type="ECO:0000256" key="1">
    <source>
        <dbReference type="ARBA" id="ARBA00004236"/>
    </source>
</evidence>
<sequence>MAQHPFSRRQLHQQWQSVERAAREVERLITHYGGLTDQARHDIRAKLDELLGDLEYFFLIRRDGYAEVHTNRLREGVYFTDEVGLKCASVTETTAFDYPRNTGERIIDISTPVYVNGQSPYVLRSGRIFPTLSRRFKGPIPFFLAQLAGITCALVDPHVRAVSVGLFGVATVFALIEFVRFEMHYKSWIAFMREISHGRLGKRMHPKTRDEYGQLAFELNKLAIGFEDMLRKMVNASSQLMDSAQELESSAQQSTAALQSIAASMQTTSVSAEEQTQHMQDTMTEVHHVQKQIQELNDFIQAVASTATDAMQRAEEGNASSARWVERLQAIVDQATSLSQSIDSLDHIMSVMADALSTIQKITRDTHLLALNASIEAARAGEHGKGFAVVATEVRRLANLSSEHTKQIETQVAQIPNILEQVRNNMSQTATSIQEGMTAATETGSVLTNIHHAISDVAEDTAHLRSVIHDISQSGKHMIAILESTHALSNVVREQTESVSASTEEQYAITEEVARAASVVFQSTRDLRAIIERFEFQSP</sequence>
<keyword evidence="10" id="KW-1185">Reference proteome</keyword>
<dbReference type="SUPFAM" id="SSF58104">
    <property type="entry name" value="Methyl-accepting chemotaxis protein (MCP) signaling domain"/>
    <property type="match status" value="1"/>
</dbReference>